<accession>A0ABW2BY87</accession>
<reference evidence="5" key="1">
    <citation type="journal article" date="2019" name="Int. J. Syst. Evol. Microbiol.">
        <title>The Global Catalogue of Microorganisms (GCM) 10K type strain sequencing project: providing services to taxonomists for standard genome sequencing and annotation.</title>
        <authorList>
            <consortium name="The Broad Institute Genomics Platform"/>
            <consortium name="The Broad Institute Genome Sequencing Center for Infectious Disease"/>
            <person name="Wu L."/>
            <person name="Ma J."/>
        </authorList>
    </citation>
    <scope>NUCLEOTIDE SEQUENCE [LARGE SCALE GENOMIC DNA]</scope>
    <source>
        <strain evidence="5">KCTC 32255</strain>
    </source>
</reference>
<evidence type="ECO:0000256" key="1">
    <source>
        <dbReference type="ARBA" id="ARBA00001933"/>
    </source>
</evidence>
<dbReference type="InterPro" id="IPR015424">
    <property type="entry name" value="PyrdxlP-dep_Trfase"/>
</dbReference>
<keyword evidence="5" id="KW-1185">Reference proteome</keyword>
<protein>
    <submittedName>
        <fullName evidence="4">Aspartate aminotransferase family protein</fullName>
    </submittedName>
</protein>
<proteinExistence type="inferred from homology"/>
<evidence type="ECO:0000256" key="3">
    <source>
        <dbReference type="RuleBase" id="RU003560"/>
    </source>
</evidence>
<dbReference type="Proteomes" id="UP001596337">
    <property type="component" value="Unassembled WGS sequence"/>
</dbReference>
<evidence type="ECO:0000256" key="2">
    <source>
        <dbReference type="ARBA" id="ARBA00022898"/>
    </source>
</evidence>
<dbReference type="Pfam" id="PF00202">
    <property type="entry name" value="Aminotran_3"/>
    <property type="match status" value="1"/>
</dbReference>
<dbReference type="InterPro" id="IPR049704">
    <property type="entry name" value="Aminotrans_3_PPA_site"/>
</dbReference>
<dbReference type="InterPro" id="IPR015422">
    <property type="entry name" value="PyrdxlP-dep_Trfase_small"/>
</dbReference>
<dbReference type="InterPro" id="IPR015421">
    <property type="entry name" value="PyrdxlP-dep_Trfase_major"/>
</dbReference>
<keyword evidence="4" id="KW-0808">Transferase</keyword>
<comment type="cofactor">
    <cofactor evidence="1">
        <name>pyridoxal 5'-phosphate</name>
        <dbReference type="ChEBI" id="CHEBI:597326"/>
    </cofactor>
</comment>
<dbReference type="Gene3D" id="3.40.640.10">
    <property type="entry name" value="Type I PLP-dependent aspartate aminotransferase-like (Major domain)"/>
    <property type="match status" value="1"/>
</dbReference>
<evidence type="ECO:0000313" key="5">
    <source>
        <dbReference type="Proteomes" id="UP001596337"/>
    </source>
</evidence>
<dbReference type="PANTHER" id="PTHR43713:SF3">
    <property type="entry name" value="GLUTAMATE-1-SEMIALDEHYDE 2,1-AMINOMUTASE 1, CHLOROPLASTIC-RELATED"/>
    <property type="match status" value="1"/>
</dbReference>
<name>A0ABW2BY87_9PSEU</name>
<dbReference type="PROSITE" id="PS00600">
    <property type="entry name" value="AA_TRANSFER_CLASS_3"/>
    <property type="match status" value="1"/>
</dbReference>
<dbReference type="Gene3D" id="3.90.1150.10">
    <property type="entry name" value="Aspartate Aminotransferase, domain 1"/>
    <property type="match status" value="1"/>
</dbReference>
<dbReference type="SUPFAM" id="SSF53383">
    <property type="entry name" value="PLP-dependent transferases"/>
    <property type="match status" value="1"/>
</dbReference>
<organism evidence="4 5">
    <name type="scientific">Haloechinothrix salitolerans</name>
    <dbReference type="NCBI Taxonomy" id="926830"/>
    <lineage>
        <taxon>Bacteria</taxon>
        <taxon>Bacillati</taxon>
        <taxon>Actinomycetota</taxon>
        <taxon>Actinomycetes</taxon>
        <taxon>Pseudonocardiales</taxon>
        <taxon>Pseudonocardiaceae</taxon>
        <taxon>Haloechinothrix</taxon>
    </lineage>
</organism>
<dbReference type="CDD" id="cd00610">
    <property type="entry name" value="OAT_like"/>
    <property type="match status" value="1"/>
</dbReference>
<sequence length="400" mass="43767">MHSNVRLDGPDVFLKRADGARLRSVDDVDYVDHLLGQGPALFGHAPEFLTSAVDQASRDALIFGGQGEREVYAAELVCSVLDWPDMVRFGLTGTEVVQAALRLARAVTGRTRVIRFEGHYHGWLDNVLVAERDGAWQAASSGQLESHLEDFRVLPWNDAELLGEVIEREGEQIAAVIMEPIMINSGVIEPAPGYLERVRRMCSRHGIVLIFDEVISGFRVGPGGAARRYGVTPDLAVYGKALGGGYPVSALVGREDLMSRIGIGDVNHAGTFNAWAPGMAAVIAALEHVRDDPPYPSIIAHGTKLMDGIREIGESFGEPLRVEGMPMAFHVSFGDAEVTDYRSLQELDLQRYASLASVLVEHGIWVARRGIWFVSEAHGPAELDDALTRFKTGFKDWLGR</sequence>
<dbReference type="InterPro" id="IPR005814">
    <property type="entry name" value="Aminotrans_3"/>
</dbReference>
<dbReference type="EMBL" id="JBHSXX010000001">
    <property type="protein sequence ID" value="MFC6868031.1"/>
    <property type="molecule type" value="Genomic_DNA"/>
</dbReference>
<dbReference type="PANTHER" id="PTHR43713">
    <property type="entry name" value="GLUTAMATE-1-SEMIALDEHYDE 2,1-AMINOMUTASE"/>
    <property type="match status" value="1"/>
</dbReference>
<gene>
    <name evidence="4" type="ORF">ACFQGD_12865</name>
</gene>
<evidence type="ECO:0000313" key="4">
    <source>
        <dbReference type="EMBL" id="MFC6868031.1"/>
    </source>
</evidence>
<dbReference type="GO" id="GO:0008483">
    <property type="term" value="F:transaminase activity"/>
    <property type="evidence" value="ECO:0007669"/>
    <property type="project" value="UniProtKB-KW"/>
</dbReference>
<keyword evidence="2 3" id="KW-0663">Pyridoxal phosphate</keyword>
<dbReference type="RefSeq" id="WP_345404443.1">
    <property type="nucleotide sequence ID" value="NZ_BAABLA010000118.1"/>
</dbReference>
<comment type="caution">
    <text evidence="4">The sequence shown here is derived from an EMBL/GenBank/DDBJ whole genome shotgun (WGS) entry which is preliminary data.</text>
</comment>
<comment type="similarity">
    <text evidence="3">Belongs to the class-III pyridoxal-phosphate-dependent aminotransferase family.</text>
</comment>
<keyword evidence="4" id="KW-0032">Aminotransferase</keyword>